<organism evidence="2 3">
    <name type="scientific">Chitinophaga agri</name>
    <dbReference type="NCBI Taxonomy" id="2703787"/>
    <lineage>
        <taxon>Bacteria</taxon>
        <taxon>Pseudomonadati</taxon>
        <taxon>Bacteroidota</taxon>
        <taxon>Chitinophagia</taxon>
        <taxon>Chitinophagales</taxon>
        <taxon>Chitinophagaceae</taxon>
        <taxon>Chitinophaga</taxon>
    </lineage>
</organism>
<dbReference type="RefSeq" id="WP_162331070.1">
    <property type="nucleotide sequence ID" value="NZ_CP048113.1"/>
</dbReference>
<accession>A0A6B9ZFP0</accession>
<dbReference type="EMBL" id="CP048113">
    <property type="protein sequence ID" value="QHS59373.1"/>
    <property type="molecule type" value="Genomic_DNA"/>
</dbReference>
<sequence>MTDQSTANNPAARYLAHLDNLFQTEPEFYSENSSEDGLPAVTAIVYRDIPEKGYITAFTYGLSLASHPDWKLGRPELCVCVASANDSWAHVGAYIAGKLRGDCPFLYGQTINFGTPISEDSGMDAFLVFAPSILDREDYTDIEIGADYKINIAGLYPIYAEEIEAYEKMGLKEFWHHADFDNYSVNRNKVTL</sequence>
<reference evidence="2 3" key="1">
    <citation type="submission" date="2020-01" db="EMBL/GenBank/DDBJ databases">
        <title>Complete genome sequence of Chitinophaga sp. H33E-04 isolated from quinoa roots.</title>
        <authorList>
            <person name="Weon H.-Y."/>
            <person name="Lee S.A."/>
        </authorList>
    </citation>
    <scope>NUCLEOTIDE SEQUENCE [LARGE SCALE GENOMIC DNA]</scope>
    <source>
        <strain evidence="2 3">H33E-04</strain>
    </source>
</reference>
<dbReference type="Pfam" id="PF05076">
    <property type="entry name" value="SUFU"/>
    <property type="match status" value="1"/>
</dbReference>
<proteinExistence type="predicted"/>
<dbReference type="Proteomes" id="UP000476411">
    <property type="component" value="Chromosome"/>
</dbReference>
<protein>
    <submittedName>
        <fullName evidence="2">Suppressor of fused domain protein</fullName>
    </submittedName>
</protein>
<dbReference type="AlphaFoldDB" id="A0A6B9ZFP0"/>
<keyword evidence="3" id="KW-1185">Reference proteome</keyword>
<gene>
    <name evidence="2" type="ORF">GWR21_07170</name>
</gene>
<evidence type="ECO:0000313" key="3">
    <source>
        <dbReference type="Proteomes" id="UP000476411"/>
    </source>
</evidence>
<name>A0A6B9ZFP0_9BACT</name>
<dbReference type="KEGG" id="chih:GWR21_07170"/>
<dbReference type="InterPro" id="IPR020941">
    <property type="entry name" value="SUFU-like_domain"/>
</dbReference>
<evidence type="ECO:0000259" key="1">
    <source>
        <dbReference type="Pfam" id="PF05076"/>
    </source>
</evidence>
<evidence type="ECO:0000313" key="2">
    <source>
        <dbReference type="EMBL" id="QHS59373.1"/>
    </source>
</evidence>
<feature type="domain" description="Suppressor of fused-like" evidence="1">
    <location>
        <begin position="43"/>
        <end position="177"/>
    </location>
</feature>